<feature type="signal peptide" evidence="1">
    <location>
        <begin position="1"/>
        <end position="16"/>
    </location>
</feature>
<organism evidence="2 3">
    <name type="scientific">Boletus edulis BED1</name>
    <dbReference type="NCBI Taxonomy" id="1328754"/>
    <lineage>
        <taxon>Eukaryota</taxon>
        <taxon>Fungi</taxon>
        <taxon>Dikarya</taxon>
        <taxon>Basidiomycota</taxon>
        <taxon>Agaricomycotina</taxon>
        <taxon>Agaricomycetes</taxon>
        <taxon>Agaricomycetidae</taxon>
        <taxon>Boletales</taxon>
        <taxon>Boletineae</taxon>
        <taxon>Boletaceae</taxon>
        <taxon>Boletoideae</taxon>
        <taxon>Boletus</taxon>
    </lineage>
</organism>
<name>A0AAD4BRK0_BOLED</name>
<evidence type="ECO:0000256" key="1">
    <source>
        <dbReference type="SAM" id="SignalP"/>
    </source>
</evidence>
<dbReference type="EMBL" id="WHUW01000017">
    <property type="protein sequence ID" value="KAF8438087.1"/>
    <property type="molecule type" value="Genomic_DNA"/>
</dbReference>
<sequence>MFRFASLALLAAHVLAAPQVVPSSSTICRGYMWGVTIQPLYDSTVYNQYVRTTDCAGPAWVQSSMEPTPPSSIRPWGTTYDCQVPEIPDQYNCGDVQVATCCGELL</sequence>
<accession>A0AAD4BRK0</accession>
<keyword evidence="3" id="KW-1185">Reference proteome</keyword>
<feature type="chain" id="PRO_5042000557" evidence="1">
    <location>
        <begin position="17"/>
        <end position="106"/>
    </location>
</feature>
<proteinExistence type="predicted"/>
<comment type="caution">
    <text evidence="2">The sequence shown here is derived from an EMBL/GenBank/DDBJ whole genome shotgun (WGS) entry which is preliminary data.</text>
</comment>
<evidence type="ECO:0000313" key="2">
    <source>
        <dbReference type="EMBL" id="KAF8438087.1"/>
    </source>
</evidence>
<keyword evidence="1" id="KW-0732">Signal</keyword>
<reference evidence="2" key="1">
    <citation type="submission" date="2019-10" db="EMBL/GenBank/DDBJ databases">
        <authorList>
            <consortium name="DOE Joint Genome Institute"/>
            <person name="Kuo A."/>
            <person name="Miyauchi S."/>
            <person name="Kiss E."/>
            <person name="Drula E."/>
            <person name="Kohler A."/>
            <person name="Sanchez-Garcia M."/>
            <person name="Andreopoulos B."/>
            <person name="Barry K.W."/>
            <person name="Bonito G."/>
            <person name="Buee M."/>
            <person name="Carver A."/>
            <person name="Chen C."/>
            <person name="Cichocki N."/>
            <person name="Clum A."/>
            <person name="Culley D."/>
            <person name="Crous P.W."/>
            <person name="Fauchery L."/>
            <person name="Girlanda M."/>
            <person name="Hayes R."/>
            <person name="Keri Z."/>
            <person name="LaButti K."/>
            <person name="Lipzen A."/>
            <person name="Lombard V."/>
            <person name="Magnuson J."/>
            <person name="Maillard F."/>
            <person name="Morin E."/>
            <person name="Murat C."/>
            <person name="Nolan M."/>
            <person name="Ohm R."/>
            <person name="Pangilinan J."/>
            <person name="Pereira M."/>
            <person name="Perotto S."/>
            <person name="Peter M."/>
            <person name="Riley R."/>
            <person name="Sitrit Y."/>
            <person name="Stielow B."/>
            <person name="Szollosi G."/>
            <person name="Zifcakova L."/>
            <person name="Stursova M."/>
            <person name="Spatafora J.W."/>
            <person name="Tedersoo L."/>
            <person name="Vaario L.-M."/>
            <person name="Yamada A."/>
            <person name="Yan M."/>
            <person name="Wang P."/>
            <person name="Xu J."/>
            <person name="Bruns T."/>
            <person name="Baldrian P."/>
            <person name="Vilgalys R."/>
            <person name="Henrissat B."/>
            <person name="Grigoriev I.V."/>
            <person name="Hibbett D."/>
            <person name="Nagy L.G."/>
            <person name="Martin F.M."/>
        </authorList>
    </citation>
    <scope>NUCLEOTIDE SEQUENCE</scope>
    <source>
        <strain evidence="2">BED1</strain>
    </source>
</reference>
<dbReference type="Proteomes" id="UP001194468">
    <property type="component" value="Unassembled WGS sequence"/>
</dbReference>
<dbReference type="AlphaFoldDB" id="A0AAD4BRK0"/>
<evidence type="ECO:0000313" key="3">
    <source>
        <dbReference type="Proteomes" id="UP001194468"/>
    </source>
</evidence>
<reference evidence="2" key="2">
    <citation type="journal article" date="2020" name="Nat. Commun.">
        <title>Large-scale genome sequencing of mycorrhizal fungi provides insights into the early evolution of symbiotic traits.</title>
        <authorList>
            <person name="Miyauchi S."/>
            <person name="Kiss E."/>
            <person name="Kuo A."/>
            <person name="Drula E."/>
            <person name="Kohler A."/>
            <person name="Sanchez-Garcia M."/>
            <person name="Morin E."/>
            <person name="Andreopoulos B."/>
            <person name="Barry K.W."/>
            <person name="Bonito G."/>
            <person name="Buee M."/>
            <person name="Carver A."/>
            <person name="Chen C."/>
            <person name="Cichocki N."/>
            <person name="Clum A."/>
            <person name="Culley D."/>
            <person name="Crous P.W."/>
            <person name="Fauchery L."/>
            <person name="Girlanda M."/>
            <person name="Hayes R.D."/>
            <person name="Keri Z."/>
            <person name="LaButti K."/>
            <person name="Lipzen A."/>
            <person name="Lombard V."/>
            <person name="Magnuson J."/>
            <person name="Maillard F."/>
            <person name="Murat C."/>
            <person name="Nolan M."/>
            <person name="Ohm R.A."/>
            <person name="Pangilinan J."/>
            <person name="Pereira M.F."/>
            <person name="Perotto S."/>
            <person name="Peter M."/>
            <person name="Pfister S."/>
            <person name="Riley R."/>
            <person name="Sitrit Y."/>
            <person name="Stielow J.B."/>
            <person name="Szollosi G."/>
            <person name="Zifcakova L."/>
            <person name="Stursova M."/>
            <person name="Spatafora J.W."/>
            <person name="Tedersoo L."/>
            <person name="Vaario L.M."/>
            <person name="Yamada A."/>
            <person name="Yan M."/>
            <person name="Wang P."/>
            <person name="Xu J."/>
            <person name="Bruns T."/>
            <person name="Baldrian P."/>
            <person name="Vilgalys R."/>
            <person name="Dunand C."/>
            <person name="Henrissat B."/>
            <person name="Grigoriev I.V."/>
            <person name="Hibbett D."/>
            <person name="Nagy L.G."/>
            <person name="Martin F.M."/>
        </authorList>
    </citation>
    <scope>NUCLEOTIDE SEQUENCE</scope>
    <source>
        <strain evidence="2">BED1</strain>
    </source>
</reference>
<gene>
    <name evidence="2" type="ORF">L210DRAFT_3545414</name>
</gene>
<protein>
    <submittedName>
        <fullName evidence="2">Uncharacterized protein</fullName>
    </submittedName>
</protein>